<gene>
    <name evidence="8" type="ordered locus">AXY_06010</name>
</gene>
<dbReference type="HOGENOM" id="CLU_071415_2_3_9"/>
<dbReference type="OrthoDB" id="9784339at2"/>
<evidence type="ECO:0000256" key="6">
    <source>
        <dbReference type="PIRSR" id="PIRSR617867-1"/>
    </source>
</evidence>
<dbReference type="RefSeq" id="WP_015009338.1">
    <property type="nucleotide sequence ID" value="NC_018704.1"/>
</dbReference>
<reference evidence="8 9" key="1">
    <citation type="submission" date="2011-01" db="EMBL/GenBank/DDBJ databases">
        <title>Whole genome sequence of Amphibacillus xylinus NBRC 15112.</title>
        <authorList>
            <person name="Nakazawa H."/>
            <person name="Katano Y."/>
            <person name="Nakamura S."/>
            <person name="Sasagawa M."/>
            <person name="Fukada J."/>
            <person name="Arai T."/>
            <person name="Sasakura N."/>
            <person name="Mochizuki D."/>
            <person name="Hosoyama A."/>
            <person name="Harada K."/>
            <person name="Horikawa H."/>
            <person name="Kato Y."/>
            <person name="Harada T."/>
            <person name="Sasaki K."/>
            <person name="Sekiguchi M."/>
            <person name="Hodoyama M."/>
            <person name="Nishiko R."/>
            <person name="Narita H."/>
            <person name="Hanamaki A."/>
            <person name="Hata C."/>
            <person name="Konno Y."/>
            <person name="Niimura Y."/>
            <person name="Yamazaki S."/>
            <person name="Fujita N."/>
        </authorList>
    </citation>
    <scope>NUCLEOTIDE SEQUENCE [LARGE SCALE GENOMIC DNA]</scope>
    <source>
        <strain evidence="9">ATCC 51415 / DSM 6626 / JCM 7361 / LMG 17667 / NBRC 15112 / Ep01</strain>
    </source>
</reference>
<evidence type="ECO:0000313" key="9">
    <source>
        <dbReference type="Proteomes" id="UP000006294"/>
    </source>
</evidence>
<dbReference type="GO" id="GO:0004725">
    <property type="term" value="F:protein tyrosine phosphatase activity"/>
    <property type="evidence" value="ECO:0007669"/>
    <property type="project" value="UniProtKB-EC"/>
</dbReference>
<keyword evidence="4" id="KW-0904">Protein phosphatase</keyword>
<dbReference type="InterPro" id="IPR036196">
    <property type="entry name" value="Ptyr_pPase_sf"/>
</dbReference>
<accession>K0J6K9</accession>
<dbReference type="FunFam" id="3.40.50.2300:FF:000113">
    <property type="entry name" value="Low molecular weight protein-tyrosine-phosphatase"/>
    <property type="match status" value="1"/>
</dbReference>
<evidence type="ECO:0000256" key="2">
    <source>
        <dbReference type="ARBA" id="ARBA00013064"/>
    </source>
</evidence>
<keyword evidence="3 8" id="KW-0378">Hydrolase</keyword>
<comment type="catalytic activity">
    <reaction evidence="5">
        <text>O-phospho-L-tyrosyl-[protein] + H2O = L-tyrosyl-[protein] + phosphate</text>
        <dbReference type="Rhea" id="RHEA:10684"/>
        <dbReference type="Rhea" id="RHEA-COMP:10136"/>
        <dbReference type="Rhea" id="RHEA-COMP:20101"/>
        <dbReference type="ChEBI" id="CHEBI:15377"/>
        <dbReference type="ChEBI" id="CHEBI:43474"/>
        <dbReference type="ChEBI" id="CHEBI:46858"/>
        <dbReference type="ChEBI" id="CHEBI:61978"/>
        <dbReference type="EC" id="3.1.3.48"/>
    </reaction>
</comment>
<keyword evidence="9" id="KW-1185">Reference proteome</keyword>
<comment type="similarity">
    <text evidence="1">Belongs to the low molecular weight phosphotyrosine protein phosphatase family.</text>
</comment>
<dbReference type="SUPFAM" id="SSF52788">
    <property type="entry name" value="Phosphotyrosine protein phosphatases I"/>
    <property type="match status" value="1"/>
</dbReference>
<dbReference type="PATRIC" id="fig|698758.3.peg.603"/>
<evidence type="ECO:0000256" key="3">
    <source>
        <dbReference type="ARBA" id="ARBA00022801"/>
    </source>
</evidence>
<feature type="active site" description="Proton donor" evidence="6">
    <location>
        <position position="125"/>
    </location>
</feature>
<dbReference type="EMBL" id="AP012050">
    <property type="protein sequence ID" value="BAM46733.1"/>
    <property type="molecule type" value="Genomic_DNA"/>
</dbReference>
<dbReference type="KEGG" id="axl:AXY_06010"/>
<evidence type="ECO:0000256" key="5">
    <source>
        <dbReference type="ARBA" id="ARBA00051722"/>
    </source>
</evidence>
<dbReference type="InterPro" id="IPR017867">
    <property type="entry name" value="Tyr_phospatase_low_mol_wt"/>
</dbReference>
<dbReference type="Proteomes" id="UP000006294">
    <property type="component" value="Chromosome"/>
</dbReference>
<dbReference type="Gene3D" id="3.40.50.2300">
    <property type="match status" value="1"/>
</dbReference>
<dbReference type="eggNOG" id="COG0394">
    <property type="taxonomic scope" value="Bacteria"/>
</dbReference>
<dbReference type="InterPro" id="IPR023485">
    <property type="entry name" value="Ptyr_pPase"/>
</dbReference>
<dbReference type="STRING" id="698758.AXY_06010"/>
<dbReference type="Pfam" id="PF01451">
    <property type="entry name" value="LMWPc"/>
    <property type="match status" value="1"/>
</dbReference>
<dbReference type="PANTHER" id="PTHR11717:SF7">
    <property type="entry name" value="LOW MOLECULAR WEIGHT PHOSPHOTYROSINE PROTEIN PHOSPHATASE"/>
    <property type="match status" value="1"/>
</dbReference>
<feature type="active site" description="Nucleophile" evidence="6">
    <location>
        <position position="8"/>
    </location>
</feature>
<dbReference type="PRINTS" id="PR00719">
    <property type="entry name" value="LMWPTPASE"/>
</dbReference>
<proteinExistence type="inferred from homology"/>
<dbReference type="EC" id="3.1.3.48" evidence="2"/>
<evidence type="ECO:0000313" key="8">
    <source>
        <dbReference type="EMBL" id="BAM46733.1"/>
    </source>
</evidence>
<evidence type="ECO:0000256" key="1">
    <source>
        <dbReference type="ARBA" id="ARBA00011063"/>
    </source>
</evidence>
<dbReference type="AlphaFoldDB" id="K0J6K9"/>
<organism evidence="8 9">
    <name type="scientific">Amphibacillus xylanus (strain ATCC 51415 / DSM 6626 / JCM 7361 / LMG 17667 / NBRC 15112 / Ep01)</name>
    <dbReference type="NCBI Taxonomy" id="698758"/>
    <lineage>
        <taxon>Bacteria</taxon>
        <taxon>Bacillati</taxon>
        <taxon>Bacillota</taxon>
        <taxon>Bacilli</taxon>
        <taxon>Bacillales</taxon>
        <taxon>Bacillaceae</taxon>
        <taxon>Amphibacillus</taxon>
    </lineage>
</organism>
<evidence type="ECO:0000256" key="4">
    <source>
        <dbReference type="ARBA" id="ARBA00022912"/>
    </source>
</evidence>
<feature type="domain" description="Phosphotyrosine protein phosphatase I" evidence="7">
    <location>
        <begin position="2"/>
        <end position="149"/>
    </location>
</feature>
<name>K0J6K9_AMPXN</name>
<dbReference type="CDD" id="cd16343">
    <property type="entry name" value="LMWPTP"/>
    <property type="match status" value="1"/>
</dbReference>
<protein>
    <recommendedName>
        <fullName evidence="2">protein-tyrosine-phosphatase</fullName>
        <ecNumber evidence="2">3.1.3.48</ecNumber>
    </recommendedName>
</protein>
<feature type="active site" evidence="6">
    <location>
        <position position="14"/>
    </location>
</feature>
<dbReference type="SMART" id="SM00226">
    <property type="entry name" value="LMWPc"/>
    <property type="match status" value="1"/>
</dbReference>
<sequence length="156" mass="17931">MIKVLFICLGNICRSPMAEAYFRNLVKQEGLVDRFVIDSAATSNWNEGKPPHEGTQKKLKEHNLSFEGIYSRQITAADFNQFDYIIAMDDQNLVDLENIRKQTTHAKIVKLMDFVDNATIDYVPDPYYTGDFEETFQLVELGCQALLASIRKQHHI</sequence>
<dbReference type="InterPro" id="IPR050438">
    <property type="entry name" value="LMW_PTPase"/>
</dbReference>
<evidence type="ECO:0000259" key="7">
    <source>
        <dbReference type="SMART" id="SM00226"/>
    </source>
</evidence>
<dbReference type="PANTHER" id="PTHR11717">
    <property type="entry name" value="LOW MOLECULAR WEIGHT PROTEIN TYROSINE PHOSPHATASE"/>
    <property type="match status" value="1"/>
</dbReference>